<protein>
    <submittedName>
        <fullName evidence="3">Alpha/beta fold hydrolase</fullName>
    </submittedName>
</protein>
<comment type="caution">
    <text evidence="3">The sequence shown here is derived from an EMBL/GenBank/DDBJ whole genome shotgun (WGS) entry which is preliminary data.</text>
</comment>
<dbReference type="PANTHER" id="PTHR43798">
    <property type="entry name" value="MONOACYLGLYCEROL LIPASE"/>
    <property type="match status" value="1"/>
</dbReference>
<name>A0ABV7PA75_9PSEU</name>
<keyword evidence="4" id="KW-1185">Reference proteome</keyword>
<sequence>MRRSVVGLVAAAASMAAVGWLYQLVGQRRDERQFSPPGRLVDAGGRRLHIIERAGTGNGPSVVVLPALGTPAAEWQKVFAALPADITAYAVDRGGIGWSDPAPSLLRTPLVLAEEVTALLDALELSSVVLVGHSYGGIAARVTAARHPGRVVGLLLVDSSHEQQARHLAQHDPKIPRSEIWRRAARRQMRSLGWYRAWHDLTGRRALLREAVDEVGEQLAPAVVARSLRTASRRAVVGEMVGIALAPYVTPDWTRRLGDLPTTVLTVGDGHGWGPAYPTWFELHQSFLAMSRRARHVVLDGTGHHMNHDVPHEVAGAITDLVNEAHRHGARNA</sequence>
<gene>
    <name evidence="3" type="ORF">ACFOSH_41965</name>
</gene>
<feature type="domain" description="AB hydrolase-1" evidence="2">
    <location>
        <begin position="62"/>
        <end position="316"/>
    </location>
</feature>
<reference evidence="4" key="1">
    <citation type="journal article" date="2019" name="Int. J. Syst. Evol. Microbiol.">
        <title>The Global Catalogue of Microorganisms (GCM) 10K type strain sequencing project: providing services to taxonomists for standard genome sequencing and annotation.</title>
        <authorList>
            <consortium name="The Broad Institute Genomics Platform"/>
            <consortium name="The Broad Institute Genome Sequencing Center for Infectious Disease"/>
            <person name="Wu L."/>
            <person name="Ma J."/>
        </authorList>
    </citation>
    <scope>NUCLEOTIDE SEQUENCE [LARGE SCALE GENOMIC DNA]</scope>
    <source>
        <strain evidence="4">CGMCC 4.7676</strain>
    </source>
</reference>
<dbReference type="Proteomes" id="UP001595645">
    <property type="component" value="Unassembled WGS sequence"/>
</dbReference>
<dbReference type="InterPro" id="IPR029058">
    <property type="entry name" value="AB_hydrolase_fold"/>
</dbReference>
<organism evidence="3 4">
    <name type="scientific">Amycolatopsis speibonae</name>
    <dbReference type="NCBI Taxonomy" id="1450224"/>
    <lineage>
        <taxon>Bacteria</taxon>
        <taxon>Bacillati</taxon>
        <taxon>Actinomycetota</taxon>
        <taxon>Actinomycetes</taxon>
        <taxon>Pseudonocardiales</taxon>
        <taxon>Pseudonocardiaceae</taxon>
        <taxon>Amycolatopsis</taxon>
    </lineage>
</organism>
<proteinExistence type="predicted"/>
<evidence type="ECO:0000313" key="4">
    <source>
        <dbReference type="Proteomes" id="UP001595645"/>
    </source>
</evidence>
<dbReference type="Pfam" id="PF12697">
    <property type="entry name" value="Abhydrolase_6"/>
    <property type="match status" value="1"/>
</dbReference>
<evidence type="ECO:0000259" key="2">
    <source>
        <dbReference type="Pfam" id="PF12697"/>
    </source>
</evidence>
<dbReference type="SUPFAM" id="SSF53474">
    <property type="entry name" value="alpha/beta-Hydrolases"/>
    <property type="match status" value="1"/>
</dbReference>
<dbReference type="RefSeq" id="WP_378247030.1">
    <property type="nucleotide sequence ID" value="NZ_JBHRWK010000109.1"/>
</dbReference>
<dbReference type="InterPro" id="IPR050266">
    <property type="entry name" value="AB_hydrolase_sf"/>
</dbReference>
<keyword evidence="1 3" id="KW-0378">Hydrolase</keyword>
<evidence type="ECO:0000256" key="1">
    <source>
        <dbReference type="ARBA" id="ARBA00022801"/>
    </source>
</evidence>
<dbReference type="GO" id="GO:0016787">
    <property type="term" value="F:hydrolase activity"/>
    <property type="evidence" value="ECO:0007669"/>
    <property type="project" value="UniProtKB-KW"/>
</dbReference>
<accession>A0ABV7PA75</accession>
<dbReference type="EMBL" id="JBHRWK010000109">
    <property type="protein sequence ID" value="MFC3456038.1"/>
    <property type="molecule type" value="Genomic_DNA"/>
</dbReference>
<evidence type="ECO:0000313" key="3">
    <source>
        <dbReference type="EMBL" id="MFC3456038.1"/>
    </source>
</evidence>
<dbReference type="Gene3D" id="3.40.50.1820">
    <property type="entry name" value="alpha/beta hydrolase"/>
    <property type="match status" value="1"/>
</dbReference>
<dbReference type="PANTHER" id="PTHR43798:SF31">
    <property type="entry name" value="AB HYDROLASE SUPERFAMILY PROTEIN YCLE"/>
    <property type="match status" value="1"/>
</dbReference>
<dbReference type="InterPro" id="IPR000073">
    <property type="entry name" value="AB_hydrolase_1"/>
</dbReference>